<dbReference type="PROSITE" id="PS00521">
    <property type="entry name" value="P5CR"/>
    <property type="match status" value="1"/>
</dbReference>
<evidence type="ECO:0000313" key="6">
    <source>
        <dbReference type="Proteomes" id="UP001148125"/>
    </source>
</evidence>
<keyword evidence="2" id="KW-0521">NADP</keyword>
<name>A0ABT5VGI4_9BACI</name>
<dbReference type="SUPFAM" id="SSF51735">
    <property type="entry name" value="NAD(P)-binding Rossmann-fold domains"/>
    <property type="match status" value="1"/>
</dbReference>
<comment type="catalytic activity">
    <reaction evidence="2">
        <text>L-proline + NADP(+) = (S)-1-pyrroline-5-carboxylate + NADPH + 2 H(+)</text>
        <dbReference type="Rhea" id="RHEA:14109"/>
        <dbReference type="ChEBI" id="CHEBI:15378"/>
        <dbReference type="ChEBI" id="CHEBI:17388"/>
        <dbReference type="ChEBI" id="CHEBI:57783"/>
        <dbReference type="ChEBI" id="CHEBI:58349"/>
        <dbReference type="ChEBI" id="CHEBI:60039"/>
        <dbReference type="EC" id="1.5.1.2"/>
    </reaction>
</comment>
<keyword evidence="2" id="KW-0560">Oxidoreductase</keyword>
<dbReference type="SUPFAM" id="SSF48179">
    <property type="entry name" value="6-phosphogluconate dehydrogenase C-terminal domain-like"/>
    <property type="match status" value="1"/>
</dbReference>
<organism evidence="5 6">
    <name type="scientific">Alkalihalobacterium chitinilyticum</name>
    <dbReference type="NCBI Taxonomy" id="2980103"/>
    <lineage>
        <taxon>Bacteria</taxon>
        <taxon>Bacillati</taxon>
        <taxon>Bacillota</taxon>
        <taxon>Bacilli</taxon>
        <taxon>Bacillales</taxon>
        <taxon>Bacillaceae</taxon>
        <taxon>Alkalihalobacterium</taxon>
    </lineage>
</organism>
<evidence type="ECO:0000259" key="3">
    <source>
        <dbReference type="Pfam" id="PF03807"/>
    </source>
</evidence>
<dbReference type="Pfam" id="PF14748">
    <property type="entry name" value="P5CR_dimer"/>
    <property type="match status" value="1"/>
</dbReference>
<dbReference type="PANTHER" id="PTHR11645:SF51">
    <property type="entry name" value="COME OPERON PROTEIN 4"/>
    <property type="match status" value="1"/>
</dbReference>
<reference evidence="5" key="1">
    <citation type="submission" date="2024-05" db="EMBL/GenBank/DDBJ databases">
        <title>Alkalihalobacillus sp. strain MEB203 novel alkaliphilic bacterium from Lonar Lake, India.</title>
        <authorList>
            <person name="Joshi A."/>
            <person name="Thite S."/>
            <person name="Mengade P."/>
        </authorList>
    </citation>
    <scope>NUCLEOTIDE SEQUENCE</scope>
    <source>
        <strain evidence="5">MEB 203</strain>
    </source>
</reference>
<feature type="domain" description="Pyrroline-5-carboxylate reductase dimerisation" evidence="4">
    <location>
        <begin position="160"/>
        <end position="260"/>
    </location>
</feature>
<comment type="function">
    <text evidence="2">Catalyzes the reduction of 1-pyrroline-5-carboxylate (PCA) to L-proline.</text>
</comment>
<dbReference type="InterPro" id="IPR029036">
    <property type="entry name" value="P5CR_dimer"/>
</dbReference>
<dbReference type="InterPro" id="IPR036291">
    <property type="entry name" value="NAD(P)-bd_dom_sf"/>
</dbReference>
<keyword evidence="2" id="KW-0028">Amino-acid biosynthesis</keyword>
<sequence>MNIGIIGTGSMGTILIDSLIEAKAVTPSQLFIHNRTLEKAKNLEKKHQSLNVCETPNEVVQKTDFIFICVKPLQFHSLLESIQADLYSSQLLISITSPISVQQLEQMVNCKVARAIPSILNRAHAGPSLLSFGSRCSSKDKEVLTSLLSHISTPLVIDENVTRVASDIVSCGPAFFSYILQRFVDAAVRQTEITNEDATTLATNMIIGMGKLLEKEVFTLPTLQQRVCVPGGITGEGIKVLEEEIGPMFDHLFQQTHAKYYEDKELIEQQFSSKTYKE</sequence>
<dbReference type="InterPro" id="IPR008927">
    <property type="entry name" value="6-PGluconate_DH-like_C_sf"/>
</dbReference>
<comment type="pathway">
    <text evidence="2">Amino-acid biosynthesis; L-proline biosynthesis; L-proline from L-glutamate 5-semialdehyde: step 1/1.</text>
</comment>
<dbReference type="Gene3D" id="1.10.3730.10">
    <property type="entry name" value="ProC C-terminal domain-like"/>
    <property type="match status" value="1"/>
</dbReference>
<dbReference type="EMBL" id="JAOTPO010000006">
    <property type="protein sequence ID" value="MDE5413847.1"/>
    <property type="molecule type" value="Genomic_DNA"/>
</dbReference>
<dbReference type="Proteomes" id="UP001148125">
    <property type="component" value="Unassembled WGS sequence"/>
</dbReference>
<comment type="similarity">
    <text evidence="1 2">Belongs to the pyrroline-5-carboxylate reductase family.</text>
</comment>
<proteinExistence type="inferred from homology"/>
<dbReference type="InterPro" id="IPR000304">
    <property type="entry name" value="Pyrroline-COOH_reductase"/>
</dbReference>
<feature type="domain" description="Pyrroline-5-carboxylate reductase catalytic N-terminal" evidence="3">
    <location>
        <begin position="3"/>
        <end position="97"/>
    </location>
</feature>
<dbReference type="PIRSF" id="PIRSF000193">
    <property type="entry name" value="Pyrrol-5-carb_rd"/>
    <property type="match status" value="1"/>
</dbReference>
<comment type="catalytic activity">
    <reaction evidence="2">
        <text>L-proline + NAD(+) = (S)-1-pyrroline-5-carboxylate + NADH + 2 H(+)</text>
        <dbReference type="Rhea" id="RHEA:14105"/>
        <dbReference type="ChEBI" id="CHEBI:15378"/>
        <dbReference type="ChEBI" id="CHEBI:17388"/>
        <dbReference type="ChEBI" id="CHEBI:57540"/>
        <dbReference type="ChEBI" id="CHEBI:57945"/>
        <dbReference type="ChEBI" id="CHEBI:60039"/>
        <dbReference type="EC" id="1.5.1.2"/>
    </reaction>
</comment>
<accession>A0ABT5VGI4</accession>
<dbReference type="Pfam" id="PF03807">
    <property type="entry name" value="F420_oxidored"/>
    <property type="match status" value="1"/>
</dbReference>
<evidence type="ECO:0000256" key="1">
    <source>
        <dbReference type="ARBA" id="ARBA00005525"/>
    </source>
</evidence>
<keyword evidence="2" id="KW-0963">Cytoplasm</keyword>
<dbReference type="PANTHER" id="PTHR11645">
    <property type="entry name" value="PYRROLINE-5-CARBOXYLATE REDUCTASE"/>
    <property type="match status" value="1"/>
</dbReference>
<gene>
    <name evidence="5" type="primary">comER</name>
    <name evidence="2" type="synonym">proC</name>
    <name evidence="5" type="ORF">N7Z68_10660</name>
</gene>
<dbReference type="InterPro" id="IPR053790">
    <property type="entry name" value="P5CR-like_CS"/>
</dbReference>
<evidence type="ECO:0000313" key="5">
    <source>
        <dbReference type="EMBL" id="MDE5413847.1"/>
    </source>
</evidence>
<comment type="caution">
    <text evidence="5">The sequence shown here is derived from an EMBL/GenBank/DDBJ whole genome shotgun (WGS) entry which is preliminary data.</text>
</comment>
<dbReference type="EC" id="1.5.1.2" evidence="2"/>
<dbReference type="RefSeq" id="WP_275118463.1">
    <property type="nucleotide sequence ID" value="NZ_JAOTPO010000006.1"/>
</dbReference>
<keyword evidence="2" id="KW-0641">Proline biosynthesis</keyword>
<dbReference type="HAMAP" id="MF_01925">
    <property type="entry name" value="P5C_reductase"/>
    <property type="match status" value="1"/>
</dbReference>
<comment type="subcellular location">
    <subcellularLocation>
        <location evidence="2">Cytoplasm</location>
    </subcellularLocation>
</comment>
<evidence type="ECO:0000259" key="4">
    <source>
        <dbReference type="Pfam" id="PF14748"/>
    </source>
</evidence>
<dbReference type="Gene3D" id="3.40.50.720">
    <property type="entry name" value="NAD(P)-binding Rossmann-like Domain"/>
    <property type="match status" value="1"/>
</dbReference>
<dbReference type="InterPro" id="IPR028939">
    <property type="entry name" value="P5C_Rdtase_cat_N"/>
</dbReference>
<dbReference type="NCBIfam" id="NF005814">
    <property type="entry name" value="PRK07680.1"/>
    <property type="match status" value="1"/>
</dbReference>
<evidence type="ECO:0000256" key="2">
    <source>
        <dbReference type="HAMAP-Rule" id="MF_01925"/>
    </source>
</evidence>
<keyword evidence="6" id="KW-1185">Reference proteome</keyword>
<protein>
    <recommendedName>
        <fullName evidence="2">Pyrroline-5-carboxylate reductase</fullName>
        <shortName evidence="2">P5C reductase</shortName>
        <shortName evidence="2">P5CR</shortName>
        <ecNumber evidence="2">1.5.1.2</ecNumber>
    </recommendedName>
    <alternativeName>
        <fullName evidence="2">PCA reductase</fullName>
    </alternativeName>
</protein>